<organism evidence="2">
    <name type="scientific">freshwater metagenome</name>
    <dbReference type="NCBI Taxonomy" id="449393"/>
    <lineage>
        <taxon>unclassified sequences</taxon>
        <taxon>metagenomes</taxon>
        <taxon>ecological metagenomes</taxon>
    </lineage>
</organism>
<feature type="transmembrane region" description="Helical" evidence="1">
    <location>
        <begin position="20"/>
        <end position="43"/>
    </location>
</feature>
<accession>A0A6J6HGB0</accession>
<keyword evidence="1" id="KW-0812">Transmembrane</keyword>
<sequence>MSCQKTWRGYFGERGSGTVLALAAVTLAIGVFSLSQVVAFNLIQQRRLQSTVDAMAIGATDALRGLNTGFPCPTAGEIGLIKGVELDTCRIVGFEVFISAHSKGVGIVLSANALAGPSS</sequence>
<keyword evidence="1" id="KW-1133">Transmembrane helix</keyword>
<evidence type="ECO:0000313" key="2">
    <source>
        <dbReference type="EMBL" id="CAB4612090.1"/>
    </source>
</evidence>
<dbReference type="EMBL" id="CAEZUU010000078">
    <property type="protein sequence ID" value="CAB4612090.1"/>
    <property type="molecule type" value="Genomic_DNA"/>
</dbReference>
<protein>
    <submittedName>
        <fullName evidence="2">Unannotated protein</fullName>
    </submittedName>
</protein>
<dbReference type="AlphaFoldDB" id="A0A6J6HGB0"/>
<keyword evidence="1" id="KW-0472">Membrane</keyword>
<evidence type="ECO:0000256" key="1">
    <source>
        <dbReference type="SAM" id="Phobius"/>
    </source>
</evidence>
<proteinExistence type="predicted"/>
<gene>
    <name evidence="2" type="ORF">UFOPK1857_00478</name>
</gene>
<name>A0A6J6HGB0_9ZZZZ</name>
<reference evidence="2" key="1">
    <citation type="submission" date="2020-05" db="EMBL/GenBank/DDBJ databases">
        <authorList>
            <person name="Chiriac C."/>
            <person name="Salcher M."/>
            <person name="Ghai R."/>
            <person name="Kavagutti S V."/>
        </authorList>
    </citation>
    <scope>NUCLEOTIDE SEQUENCE</scope>
</reference>